<dbReference type="PIRSF" id="PIRSF005384">
    <property type="entry name" value="RpiB_LacA_B"/>
    <property type="match status" value="1"/>
</dbReference>
<dbReference type="NCBIfam" id="TIGR00689">
    <property type="entry name" value="rpiB_lacA_lacB"/>
    <property type="match status" value="1"/>
</dbReference>
<feature type="binding site" evidence="3">
    <location>
        <position position="103"/>
    </location>
    <ligand>
        <name>D-ribulose 5-phosphate</name>
        <dbReference type="ChEBI" id="CHEBI:58121"/>
    </ligand>
</feature>
<dbReference type="GO" id="GO:0009052">
    <property type="term" value="P:pentose-phosphate shunt, non-oxidative branch"/>
    <property type="evidence" value="ECO:0007669"/>
    <property type="project" value="TreeGrafter"/>
</dbReference>
<dbReference type="PANTHER" id="PTHR30345">
    <property type="entry name" value="RIBOSE-5-PHOSPHATE ISOMERASE B"/>
    <property type="match status" value="1"/>
</dbReference>
<keyword evidence="5" id="KW-1185">Reference proteome</keyword>
<evidence type="ECO:0000256" key="1">
    <source>
        <dbReference type="ARBA" id="ARBA00008754"/>
    </source>
</evidence>
<dbReference type="InterPro" id="IPR003500">
    <property type="entry name" value="RpiB_LacA_LacB"/>
</dbReference>
<feature type="binding site" evidence="3">
    <location>
        <position position="140"/>
    </location>
    <ligand>
        <name>D-ribulose 5-phosphate</name>
        <dbReference type="ChEBI" id="CHEBI:58121"/>
    </ligand>
</feature>
<dbReference type="AlphaFoldDB" id="A0A4R7UDB7"/>
<gene>
    <name evidence="4" type="ORF">BCF59_0677</name>
</gene>
<evidence type="ECO:0000313" key="4">
    <source>
        <dbReference type="EMBL" id="TDV23054.1"/>
    </source>
</evidence>
<feature type="binding site" evidence="3">
    <location>
        <begin position="11"/>
        <end position="12"/>
    </location>
    <ligand>
        <name>D-ribulose 5-phosphate</name>
        <dbReference type="ChEBI" id="CHEBI:58121"/>
    </ligand>
</feature>
<dbReference type="NCBIfam" id="NF004051">
    <property type="entry name" value="PRK05571.1"/>
    <property type="match status" value="1"/>
</dbReference>
<dbReference type="InterPro" id="IPR036569">
    <property type="entry name" value="RpiB_LacA_LacB_sf"/>
</dbReference>
<feature type="binding site" evidence="3">
    <location>
        <begin position="70"/>
        <end position="74"/>
    </location>
    <ligand>
        <name>D-ribulose 5-phosphate</name>
        <dbReference type="ChEBI" id="CHEBI:58121"/>
    </ligand>
</feature>
<dbReference type="Gene3D" id="3.40.1400.10">
    <property type="entry name" value="Sugar-phosphate isomerase, RpiB/LacA/LacB"/>
    <property type="match status" value="1"/>
</dbReference>
<protein>
    <submittedName>
        <fullName evidence="4">Ribose 5-phosphate isomerase B</fullName>
    </submittedName>
</protein>
<feature type="binding site" evidence="3">
    <location>
        <position position="113"/>
    </location>
    <ligand>
        <name>D-ribulose 5-phosphate</name>
        <dbReference type="ChEBI" id="CHEBI:58121"/>
    </ligand>
</feature>
<dbReference type="Proteomes" id="UP000295757">
    <property type="component" value="Unassembled WGS sequence"/>
</dbReference>
<feature type="binding site" evidence="3">
    <location>
        <position position="136"/>
    </location>
    <ligand>
        <name>D-ribulose 5-phosphate</name>
        <dbReference type="ChEBI" id="CHEBI:58121"/>
    </ligand>
</feature>
<feature type="active site" description="Proton acceptor" evidence="2">
    <location>
        <position position="69"/>
    </location>
</feature>
<evidence type="ECO:0000256" key="3">
    <source>
        <dbReference type="PIRSR" id="PIRSR005384-2"/>
    </source>
</evidence>
<accession>A0A4R7UDB7</accession>
<comment type="similarity">
    <text evidence="1">Belongs to the LacAB/RpiB family.</text>
</comment>
<evidence type="ECO:0000313" key="5">
    <source>
        <dbReference type="Proteomes" id="UP000295757"/>
    </source>
</evidence>
<dbReference type="EMBL" id="SOCN01000004">
    <property type="protein sequence ID" value="TDV23054.1"/>
    <property type="molecule type" value="Genomic_DNA"/>
</dbReference>
<comment type="caution">
    <text evidence="4">The sequence shown here is derived from an EMBL/GenBank/DDBJ whole genome shotgun (WGS) entry which is preliminary data.</text>
</comment>
<name>A0A4R7UDB7_9BACT</name>
<dbReference type="GO" id="GO:0019316">
    <property type="term" value="P:D-allose catabolic process"/>
    <property type="evidence" value="ECO:0007669"/>
    <property type="project" value="TreeGrafter"/>
</dbReference>
<dbReference type="Pfam" id="PF02502">
    <property type="entry name" value="LacAB_rpiB"/>
    <property type="match status" value="1"/>
</dbReference>
<dbReference type="OrthoDB" id="1778624at2"/>
<proteinExistence type="inferred from homology"/>
<dbReference type="GO" id="GO:0004751">
    <property type="term" value="F:ribose-5-phosphate isomerase activity"/>
    <property type="evidence" value="ECO:0007669"/>
    <property type="project" value="TreeGrafter"/>
</dbReference>
<keyword evidence="4" id="KW-0413">Isomerase</keyword>
<dbReference type="RefSeq" id="WP_134111214.1">
    <property type="nucleotide sequence ID" value="NZ_SOCN01000004.1"/>
</dbReference>
<dbReference type="PANTHER" id="PTHR30345:SF0">
    <property type="entry name" value="DNA DAMAGE-REPAIR_TOLERATION PROTEIN DRT102"/>
    <property type="match status" value="1"/>
</dbReference>
<sequence>MDKKVVVLASDHAGFKLKQELKEYVRSLGYETKDLGPSTDAFPVSYATQGHKMADFIEEEKPAFGIGVCGTGLGISYALNRHKHIRAARVTTVEDAHLAKLHNDANVLTFGGRQIGIESAKKMVDEYLKTNYEGGRHQARIDELDKEFR</sequence>
<reference evidence="4 5" key="1">
    <citation type="submission" date="2019-03" db="EMBL/GenBank/DDBJ databases">
        <title>Genomic Encyclopedia of Archaeal and Bacterial Type Strains, Phase II (KMG-II): from individual species to whole genera.</title>
        <authorList>
            <person name="Goeker M."/>
        </authorList>
    </citation>
    <scope>NUCLEOTIDE SEQUENCE [LARGE SCALE GENOMIC DNA]</scope>
    <source>
        <strain evidence="4 5">ATCC 35214</strain>
    </source>
</reference>
<evidence type="ECO:0000256" key="2">
    <source>
        <dbReference type="PIRSR" id="PIRSR005384-1"/>
    </source>
</evidence>
<dbReference type="SUPFAM" id="SSF89623">
    <property type="entry name" value="Ribose/Galactose isomerase RpiB/AlsB"/>
    <property type="match status" value="1"/>
</dbReference>
<organism evidence="4 5">
    <name type="scientific">Mycoplasmopsis mustelae</name>
    <dbReference type="NCBI Taxonomy" id="171289"/>
    <lineage>
        <taxon>Bacteria</taxon>
        <taxon>Bacillati</taxon>
        <taxon>Mycoplasmatota</taxon>
        <taxon>Mycoplasmoidales</taxon>
        <taxon>Metamycoplasmataceae</taxon>
        <taxon>Mycoplasmopsis</taxon>
    </lineage>
</organism>
<feature type="active site" description="Proton donor" evidence="2">
    <location>
        <position position="102"/>
    </location>
</feature>